<dbReference type="InterPro" id="IPR003593">
    <property type="entry name" value="AAA+_ATPase"/>
</dbReference>
<proteinExistence type="predicted"/>
<dbReference type="GO" id="GO:0003697">
    <property type="term" value="F:single-stranded DNA binding"/>
    <property type="evidence" value="ECO:0007669"/>
    <property type="project" value="TreeGrafter"/>
</dbReference>
<protein>
    <submittedName>
        <fullName evidence="2">AAA family ATPase</fullName>
    </submittedName>
</protein>
<dbReference type="Pfam" id="PF00004">
    <property type="entry name" value="AAA"/>
    <property type="match status" value="1"/>
</dbReference>
<dbReference type="GO" id="GO:0004252">
    <property type="term" value="F:serine-type endopeptidase activity"/>
    <property type="evidence" value="ECO:0007669"/>
    <property type="project" value="InterPro"/>
</dbReference>
<keyword evidence="3" id="KW-1185">Reference proteome</keyword>
<dbReference type="GO" id="GO:0016887">
    <property type="term" value="F:ATP hydrolysis activity"/>
    <property type="evidence" value="ECO:0007669"/>
    <property type="project" value="InterPro"/>
</dbReference>
<evidence type="ECO:0000313" key="2">
    <source>
        <dbReference type="EMBL" id="MBD2860080.1"/>
    </source>
</evidence>
<dbReference type="PANTHER" id="PTHR43718:SF2">
    <property type="entry name" value="LON PROTEASE HOMOLOG, MITOCHONDRIAL"/>
    <property type="match status" value="1"/>
</dbReference>
<dbReference type="InterPro" id="IPR003959">
    <property type="entry name" value="ATPase_AAA_core"/>
</dbReference>
<gene>
    <name evidence="2" type="ORF">IB286_13830</name>
</gene>
<dbReference type="SMART" id="SM00382">
    <property type="entry name" value="AAA"/>
    <property type="match status" value="1"/>
</dbReference>
<name>A0A927C636_9GAMM</name>
<dbReference type="GO" id="GO:0051131">
    <property type="term" value="P:chaperone-mediated protein complex assembly"/>
    <property type="evidence" value="ECO:0007669"/>
    <property type="project" value="TreeGrafter"/>
</dbReference>
<dbReference type="PANTHER" id="PTHR43718">
    <property type="entry name" value="LON PROTEASE"/>
    <property type="match status" value="1"/>
</dbReference>
<dbReference type="SUPFAM" id="SSF52540">
    <property type="entry name" value="P-loop containing nucleoside triphosphate hydrolases"/>
    <property type="match status" value="1"/>
</dbReference>
<feature type="domain" description="AAA+ ATPase" evidence="1">
    <location>
        <begin position="112"/>
        <end position="262"/>
    </location>
</feature>
<reference evidence="2" key="1">
    <citation type="submission" date="2020-09" db="EMBL/GenBank/DDBJ databases">
        <authorList>
            <person name="Yoon J.-W."/>
        </authorList>
    </citation>
    <scope>NUCLEOTIDE SEQUENCE</scope>
    <source>
        <strain evidence="2">KMU-158</strain>
    </source>
</reference>
<dbReference type="EMBL" id="JACXLD010000011">
    <property type="protein sequence ID" value="MBD2860080.1"/>
    <property type="molecule type" value="Genomic_DNA"/>
</dbReference>
<organism evidence="2 3">
    <name type="scientific">Spongiibacter pelagi</name>
    <dbReference type="NCBI Taxonomy" id="2760804"/>
    <lineage>
        <taxon>Bacteria</taxon>
        <taxon>Pseudomonadati</taxon>
        <taxon>Pseudomonadota</taxon>
        <taxon>Gammaproteobacteria</taxon>
        <taxon>Cellvibrionales</taxon>
        <taxon>Spongiibacteraceae</taxon>
        <taxon>Spongiibacter</taxon>
    </lineage>
</organism>
<accession>A0A927C636</accession>
<dbReference type="InterPro" id="IPR027417">
    <property type="entry name" value="P-loop_NTPase"/>
</dbReference>
<dbReference type="GO" id="GO:0005524">
    <property type="term" value="F:ATP binding"/>
    <property type="evidence" value="ECO:0007669"/>
    <property type="project" value="InterPro"/>
</dbReference>
<dbReference type="Proteomes" id="UP000610558">
    <property type="component" value="Unassembled WGS sequence"/>
</dbReference>
<dbReference type="RefSeq" id="WP_190766525.1">
    <property type="nucleotide sequence ID" value="NZ_JACXLD010000011.1"/>
</dbReference>
<dbReference type="GO" id="GO:0006515">
    <property type="term" value="P:protein quality control for misfolded or incompletely synthesized proteins"/>
    <property type="evidence" value="ECO:0007669"/>
    <property type="project" value="TreeGrafter"/>
</dbReference>
<comment type="caution">
    <text evidence="2">The sequence shown here is derived from an EMBL/GenBank/DDBJ whole genome shotgun (WGS) entry which is preliminary data.</text>
</comment>
<evidence type="ECO:0000313" key="3">
    <source>
        <dbReference type="Proteomes" id="UP000610558"/>
    </source>
</evidence>
<dbReference type="AlphaFoldDB" id="A0A927C636"/>
<dbReference type="Gene3D" id="3.40.50.300">
    <property type="entry name" value="P-loop containing nucleotide triphosphate hydrolases"/>
    <property type="match status" value="1"/>
</dbReference>
<sequence length="358" mass="39778">MIEGTTYQSFRDDYLKTYHPEAAVEAGRFNDVSIVDSTEVLKRWVDGDDEKGEERRQALKGLASKKLIFIPDHSSIKKLKDVAETNQDLSSICDEIAVYVEFCSAIGSQNFSFEPLLLLGEPGVGKTYVANELVAALGLESYKLSVSDACEAFYLSGTQRGYANSTPGRVADRMAASKHANPVLILDEIDKASFNREDGRPSLLSPLLQLLEPDSARTFRDLSLDVQIDCSRVSYICTANNLETIPKPLLSRLRVIDVRKPSKENMVKIASKILSQTYAQMTGSSMPKEYVISPCATELISAITPRDFKLQARRIVSQLAIAKPDSERYVVTKECLQFVEHQERASFIGFVDTNSVRA</sequence>
<dbReference type="InterPro" id="IPR027065">
    <property type="entry name" value="Lon_Prtase"/>
</dbReference>
<dbReference type="GO" id="GO:0004176">
    <property type="term" value="F:ATP-dependent peptidase activity"/>
    <property type="evidence" value="ECO:0007669"/>
    <property type="project" value="InterPro"/>
</dbReference>
<dbReference type="GO" id="GO:0007005">
    <property type="term" value="P:mitochondrion organization"/>
    <property type="evidence" value="ECO:0007669"/>
    <property type="project" value="TreeGrafter"/>
</dbReference>
<evidence type="ECO:0000259" key="1">
    <source>
        <dbReference type="SMART" id="SM00382"/>
    </source>
</evidence>